<dbReference type="SUPFAM" id="SSF56672">
    <property type="entry name" value="DNA/RNA polymerases"/>
    <property type="match status" value="1"/>
</dbReference>
<dbReference type="InterPro" id="IPR043502">
    <property type="entry name" value="DNA/RNA_pol_sf"/>
</dbReference>
<gene>
    <name evidence="1" type="ORF">NDU88_004237</name>
</gene>
<dbReference type="Proteomes" id="UP001066276">
    <property type="component" value="Chromosome 8"/>
</dbReference>
<evidence type="ECO:0000313" key="1">
    <source>
        <dbReference type="EMBL" id="KAJ1116018.1"/>
    </source>
</evidence>
<name>A0AAV7NIT5_PLEWA</name>
<keyword evidence="2" id="KW-1185">Reference proteome</keyword>
<proteinExistence type="predicted"/>
<dbReference type="EMBL" id="JANPWB010000012">
    <property type="protein sequence ID" value="KAJ1116018.1"/>
    <property type="molecule type" value="Genomic_DNA"/>
</dbReference>
<reference evidence="1" key="1">
    <citation type="journal article" date="2022" name="bioRxiv">
        <title>Sequencing and chromosome-scale assembly of the giantPleurodeles waltlgenome.</title>
        <authorList>
            <person name="Brown T."/>
            <person name="Elewa A."/>
            <person name="Iarovenko S."/>
            <person name="Subramanian E."/>
            <person name="Araus A.J."/>
            <person name="Petzold A."/>
            <person name="Susuki M."/>
            <person name="Suzuki K.-i.T."/>
            <person name="Hayashi T."/>
            <person name="Toyoda A."/>
            <person name="Oliveira C."/>
            <person name="Osipova E."/>
            <person name="Leigh N.D."/>
            <person name="Simon A."/>
            <person name="Yun M.H."/>
        </authorList>
    </citation>
    <scope>NUCLEOTIDE SEQUENCE</scope>
    <source>
        <strain evidence="1">20211129_DDA</strain>
        <tissue evidence="1">Liver</tissue>
    </source>
</reference>
<evidence type="ECO:0000313" key="2">
    <source>
        <dbReference type="Proteomes" id="UP001066276"/>
    </source>
</evidence>
<comment type="caution">
    <text evidence="1">The sequence shown here is derived from an EMBL/GenBank/DDBJ whole genome shotgun (WGS) entry which is preliminary data.</text>
</comment>
<accession>A0AAV7NIT5</accession>
<sequence>MAASSTMRVSRIQKWCTLLILYLDDWCSGEYQKALMEFRHVMVELGVPLAPEKAEGPITTITFLGVEFDLAQMEVCLLRDKCII</sequence>
<organism evidence="1 2">
    <name type="scientific">Pleurodeles waltl</name>
    <name type="common">Iberian ribbed newt</name>
    <dbReference type="NCBI Taxonomy" id="8319"/>
    <lineage>
        <taxon>Eukaryota</taxon>
        <taxon>Metazoa</taxon>
        <taxon>Chordata</taxon>
        <taxon>Craniata</taxon>
        <taxon>Vertebrata</taxon>
        <taxon>Euteleostomi</taxon>
        <taxon>Amphibia</taxon>
        <taxon>Batrachia</taxon>
        <taxon>Caudata</taxon>
        <taxon>Salamandroidea</taxon>
        <taxon>Salamandridae</taxon>
        <taxon>Pleurodelinae</taxon>
        <taxon>Pleurodeles</taxon>
    </lineage>
</organism>
<dbReference type="AlphaFoldDB" id="A0AAV7NIT5"/>
<protein>
    <submittedName>
        <fullName evidence="1">Uncharacterized protein</fullName>
    </submittedName>
</protein>